<protein>
    <submittedName>
        <fullName evidence="2">DUF1961 family protein</fullName>
    </submittedName>
</protein>
<sequence length="156" mass="16899">MVAQGADPLPGVEDVGSQFYRVEMVKDFGHVELSMNGLPVLGRTDDGTAGPPVRACRFGFRQMAPLRLLSGSEDRGGLSRVRRTSRLTSRPGSRSLVRARPALHALVLAGRSVRGVCRTSPRRVARAAAARRSGCVATRGPGRGRCSRVRRPARRR</sequence>
<dbReference type="SUPFAM" id="SSF49899">
    <property type="entry name" value="Concanavalin A-like lectins/glucanases"/>
    <property type="match status" value="1"/>
</dbReference>
<feature type="region of interest" description="Disordered" evidence="1">
    <location>
        <begin position="71"/>
        <end position="94"/>
    </location>
</feature>
<feature type="region of interest" description="Disordered" evidence="1">
    <location>
        <begin position="135"/>
        <end position="156"/>
    </location>
</feature>
<dbReference type="InterPro" id="IPR015305">
    <property type="entry name" value="DUF1961"/>
</dbReference>
<dbReference type="Proteomes" id="UP000320244">
    <property type="component" value="Unassembled WGS sequence"/>
</dbReference>
<organism evidence="2 3">
    <name type="scientific">Leekyejoonella antrihumi</name>
    <dbReference type="NCBI Taxonomy" id="1660198"/>
    <lineage>
        <taxon>Bacteria</taxon>
        <taxon>Bacillati</taxon>
        <taxon>Actinomycetota</taxon>
        <taxon>Actinomycetes</taxon>
        <taxon>Micrococcales</taxon>
        <taxon>Dermacoccaceae</taxon>
        <taxon>Leekyejoonella</taxon>
    </lineage>
</organism>
<dbReference type="InterPro" id="IPR013320">
    <property type="entry name" value="ConA-like_dom_sf"/>
</dbReference>
<feature type="compositionally biased region" description="Basic residues" evidence="1">
    <location>
        <begin position="145"/>
        <end position="156"/>
    </location>
</feature>
<dbReference type="EMBL" id="VCQV01000020">
    <property type="protein sequence ID" value="TWP35302.1"/>
    <property type="molecule type" value="Genomic_DNA"/>
</dbReference>
<dbReference type="AlphaFoldDB" id="A0A563DZB2"/>
<proteinExistence type="predicted"/>
<evidence type="ECO:0000313" key="3">
    <source>
        <dbReference type="Proteomes" id="UP000320244"/>
    </source>
</evidence>
<name>A0A563DZB2_9MICO</name>
<dbReference type="Gene3D" id="2.60.120.200">
    <property type="match status" value="1"/>
</dbReference>
<evidence type="ECO:0000313" key="2">
    <source>
        <dbReference type="EMBL" id="TWP35302.1"/>
    </source>
</evidence>
<gene>
    <name evidence="2" type="ORF">FGL98_14375</name>
</gene>
<keyword evidence="3" id="KW-1185">Reference proteome</keyword>
<dbReference type="OrthoDB" id="7171052at2"/>
<accession>A0A563DZB2</accession>
<evidence type="ECO:0000256" key="1">
    <source>
        <dbReference type="SAM" id="MobiDB-lite"/>
    </source>
</evidence>
<reference evidence="2 3" key="2">
    <citation type="submission" date="2019-08" db="EMBL/GenBank/DDBJ databases">
        <title>Jejuicoccus antrihumi gen. nov., sp. nov., a new member of the family Dermacoccaceae isolated from a cave.</title>
        <authorList>
            <person name="Schumann P."/>
            <person name="Kim I.S."/>
        </authorList>
    </citation>
    <scope>NUCLEOTIDE SEQUENCE [LARGE SCALE GENOMIC DNA]</scope>
    <source>
        <strain evidence="2 3">C5-26</strain>
    </source>
</reference>
<dbReference type="Pfam" id="PF09224">
    <property type="entry name" value="DUF1961"/>
    <property type="match status" value="1"/>
</dbReference>
<reference evidence="2 3" key="1">
    <citation type="submission" date="2019-05" db="EMBL/GenBank/DDBJ databases">
        <authorList>
            <person name="Lee S.D."/>
        </authorList>
    </citation>
    <scope>NUCLEOTIDE SEQUENCE [LARGE SCALE GENOMIC DNA]</scope>
    <source>
        <strain evidence="2 3">C5-26</strain>
    </source>
</reference>
<comment type="caution">
    <text evidence="2">The sequence shown here is derived from an EMBL/GenBank/DDBJ whole genome shotgun (WGS) entry which is preliminary data.</text>
</comment>